<proteinExistence type="predicted"/>
<dbReference type="OMA" id="RINWDER"/>
<comment type="caution">
    <text evidence="3">The sequence shown here is derived from an EMBL/GenBank/DDBJ whole genome shotgun (WGS) entry which is preliminary data.</text>
</comment>
<evidence type="ECO:0000313" key="3">
    <source>
        <dbReference type="EMBL" id="KRY46314.1"/>
    </source>
</evidence>
<evidence type="ECO:0000256" key="1">
    <source>
        <dbReference type="SAM" id="Coils"/>
    </source>
</evidence>
<name>A0A0V1CAH9_TRIBR</name>
<gene>
    <name evidence="3" type="ORF">T03_2278</name>
</gene>
<dbReference type="AlphaFoldDB" id="A0A0V1CAH9"/>
<evidence type="ECO:0000313" key="4">
    <source>
        <dbReference type="Proteomes" id="UP000054653"/>
    </source>
</evidence>
<protein>
    <submittedName>
        <fullName evidence="3">Uncharacterized protein</fullName>
    </submittedName>
</protein>
<evidence type="ECO:0000256" key="2">
    <source>
        <dbReference type="SAM" id="MobiDB-lite"/>
    </source>
</evidence>
<dbReference type="PANTHER" id="PTHR22954:SF3">
    <property type="entry name" value="PROTEIN CBG08539"/>
    <property type="match status" value="1"/>
</dbReference>
<feature type="compositionally biased region" description="Basic and acidic residues" evidence="2">
    <location>
        <begin position="232"/>
        <end position="248"/>
    </location>
</feature>
<dbReference type="OrthoDB" id="10475005at2759"/>
<keyword evidence="4" id="KW-1185">Reference proteome</keyword>
<accession>A0A0V1CAH9</accession>
<keyword evidence="1" id="KW-0175">Coiled coil</keyword>
<organism evidence="3 4">
    <name type="scientific">Trichinella britovi</name>
    <name type="common">Parasitic roundworm</name>
    <dbReference type="NCBI Taxonomy" id="45882"/>
    <lineage>
        <taxon>Eukaryota</taxon>
        <taxon>Metazoa</taxon>
        <taxon>Ecdysozoa</taxon>
        <taxon>Nematoda</taxon>
        <taxon>Enoplea</taxon>
        <taxon>Dorylaimia</taxon>
        <taxon>Trichinellida</taxon>
        <taxon>Trichinellidae</taxon>
        <taxon>Trichinella</taxon>
    </lineage>
</organism>
<dbReference type="InterPro" id="IPR005312">
    <property type="entry name" value="DUF1759"/>
</dbReference>
<feature type="coiled-coil region" evidence="1">
    <location>
        <begin position="3"/>
        <end position="64"/>
    </location>
</feature>
<sequence length="248" mass="28678">MDYAKLNRRRNCLKGRMNRLCQDLDALIRQPESRIDVKMTLDSISKLLERCQEAQDAVEAVITDDDEIEKETQRWMDFEREIRSARGRAERYLEMNTEPVDSKKSSPNSTSAKLPTWSIPKFTGKVLDFPSFWEQFNAGIHDNAELADVTKFIYLRSLLEGEGLKAIDGYAVTQDNYPDPGNLADRLSRDCLLTTVRINWDERTKANETMAGDLSEYLQFIVEQAQLMQESRSNRTETVKPTKREAKR</sequence>
<dbReference type="EMBL" id="JYDI01000295">
    <property type="protein sequence ID" value="KRY46314.1"/>
    <property type="molecule type" value="Genomic_DNA"/>
</dbReference>
<feature type="region of interest" description="Disordered" evidence="2">
    <location>
        <begin position="229"/>
        <end position="248"/>
    </location>
</feature>
<dbReference type="Proteomes" id="UP000054653">
    <property type="component" value="Unassembled WGS sequence"/>
</dbReference>
<dbReference type="Pfam" id="PF03564">
    <property type="entry name" value="DUF1759"/>
    <property type="match status" value="1"/>
</dbReference>
<dbReference type="PANTHER" id="PTHR22954">
    <property type="entry name" value="RETROVIRAL PROTEASE-RELATED"/>
    <property type="match status" value="1"/>
</dbReference>
<reference evidence="3 4" key="1">
    <citation type="submission" date="2015-01" db="EMBL/GenBank/DDBJ databases">
        <title>Evolution of Trichinella species and genotypes.</title>
        <authorList>
            <person name="Korhonen P.K."/>
            <person name="Edoardo P."/>
            <person name="Giuseppe L.R."/>
            <person name="Gasser R.B."/>
        </authorList>
    </citation>
    <scope>NUCLEOTIDE SEQUENCE [LARGE SCALE GENOMIC DNA]</scope>
    <source>
        <strain evidence="3">ISS120</strain>
    </source>
</reference>